<evidence type="ECO:0000313" key="10">
    <source>
        <dbReference type="Proteomes" id="UP000756346"/>
    </source>
</evidence>
<feature type="domain" description="Major facilitator superfamily (MFS) profile" evidence="8">
    <location>
        <begin position="1"/>
        <end position="244"/>
    </location>
</feature>
<dbReference type="GO" id="GO:0022857">
    <property type="term" value="F:transmembrane transporter activity"/>
    <property type="evidence" value="ECO:0007669"/>
    <property type="project" value="InterPro"/>
</dbReference>
<feature type="region of interest" description="Disordered" evidence="7">
    <location>
        <begin position="101"/>
        <end position="125"/>
    </location>
</feature>
<comment type="caution">
    <text evidence="9">The sequence shown here is derived from an EMBL/GenBank/DDBJ whole genome shotgun (WGS) entry which is preliminary data.</text>
</comment>
<dbReference type="Gene3D" id="1.20.1720.10">
    <property type="entry name" value="Multidrug resistance protein D"/>
    <property type="match status" value="1"/>
</dbReference>
<protein>
    <submittedName>
        <fullName evidence="9">Major facilitator superfamily domain-containing protein</fullName>
    </submittedName>
</protein>
<evidence type="ECO:0000256" key="3">
    <source>
        <dbReference type="ARBA" id="ARBA00022475"/>
    </source>
</evidence>
<accession>A0A9P9BJM8</accession>
<dbReference type="AlphaFoldDB" id="A0A9P9BJM8"/>
<proteinExistence type="inferred from homology"/>
<name>A0A9P9BJM8_9PEZI</name>
<dbReference type="InterPro" id="IPR020846">
    <property type="entry name" value="MFS_dom"/>
</dbReference>
<evidence type="ECO:0000259" key="8">
    <source>
        <dbReference type="PROSITE" id="PS50850"/>
    </source>
</evidence>
<reference evidence="9" key="1">
    <citation type="journal article" date="2021" name="Nat. Commun.">
        <title>Genetic determinants of endophytism in the Arabidopsis root mycobiome.</title>
        <authorList>
            <person name="Mesny F."/>
            <person name="Miyauchi S."/>
            <person name="Thiergart T."/>
            <person name="Pickel B."/>
            <person name="Atanasova L."/>
            <person name="Karlsson M."/>
            <person name="Huettel B."/>
            <person name="Barry K.W."/>
            <person name="Haridas S."/>
            <person name="Chen C."/>
            <person name="Bauer D."/>
            <person name="Andreopoulos W."/>
            <person name="Pangilinan J."/>
            <person name="LaButti K."/>
            <person name="Riley R."/>
            <person name="Lipzen A."/>
            <person name="Clum A."/>
            <person name="Drula E."/>
            <person name="Henrissat B."/>
            <person name="Kohler A."/>
            <person name="Grigoriev I.V."/>
            <person name="Martin F.M."/>
            <person name="Hacquard S."/>
        </authorList>
    </citation>
    <scope>NUCLEOTIDE SEQUENCE</scope>
    <source>
        <strain evidence="9">MPI-CAGE-CH-0230</strain>
    </source>
</reference>
<organism evidence="9 10">
    <name type="scientific">Microdochium trichocladiopsis</name>
    <dbReference type="NCBI Taxonomy" id="1682393"/>
    <lineage>
        <taxon>Eukaryota</taxon>
        <taxon>Fungi</taxon>
        <taxon>Dikarya</taxon>
        <taxon>Ascomycota</taxon>
        <taxon>Pezizomycotina</taxon>
        <taxon>Sordariomycetes</taxon>
        <taxon>Xylariomycetidae</taxon>
        <taxon>Xylariales</taxon>
        <taxon>Microdochiaceae</taxon>
        <taxon>Microdochium</taxon>
    </lineage>
</organism>
<dbReference type="PANTHER" id="PTHR23502:SF135">
    <property type="entry name" value="MAJOR FACILITATOR SUPERFAMILY (MFS) PROFILE DOMAIN-CONTAINING PROTEIN-RELATED"/>
    <property type="match status" value="1"/>
</dbReference>
<dbReference type="GO" id="GO:0005886">
    <property type="term" value="C:plasma membrane"/>
    <property type="evidence" value="ECO:0007669"/>
    <property type="project" value="UniProtKB-SubCell"/>
</dbReference>
<dbReference type="EMBL" id="JAGTJQ010000012">
    <property type="protein sequence ID" value="KAH7016149.1"/>
    <property type="molecule type" value="Genomic_DNA"/>
</dbReference>
<dbReference type="PANTHER" id="PTHR23502">
    <property type="entry name" value="MAJOR FACILITATOR SUPERFAMILY"/>
    <property type="match status" value="1"/>
</dbReference>
<feature type="compositionally biased region" description="Basic and acidic residues" evidence="7">
    <location>
        <begin position="103"/>
        <end position="116"/>
    </location>
</feature>
<evidence type="ECO:0000256" key="1">
    <source>
        <dbReference type="ARBA" id="ARBA00004651"/>
    </source>
</evidence>
<dbReference type="OrthoDB" id="545169at2759"/>
<dbReference type="Proteomes" id="UP000756346">
    <property type="component" value="Unassembled WGS sequence"/>
</dbReference>
<dbReference type="GeneID" id="70186928"/>
<dbReference type="PROSITE" id="PS50850">
    <property type="entry name" value="MFS"/>
    <property type="match status" value="1"/>
</dbReference>
<keyword evidence="6" id="KW-0472">Membrane</keyword>
<evidence type="ECO:0000256" key="5">
    <source>
        <dbReference type="ARBA" id="ARBA00022989"/>
    </source>
</evidence>
<keyword evidence="10" id="KW-1185">Reference proteome</keyword>
<evidence type="ECO:0000256" key="4">
    <source>
        <dbReference type="ARBA" id="ARBA00022692"/>
    </source>
</evidence>
<keyword evidence="4" id="KW-0812">Transmembrane</keyword>
<dbReference type="InterPro" id="IPR011701">
    <property type="entry name" value="MFS"/>
</dbReference>
<dbReference type="Pfam" id="PF07690">
    <property type="entry name" value="MFS_1"/>
    <property type="match status" value="1"/>
</dbReference>
<dbReference type="InterPro" id="IPR036259">
    <property type="entry name" value="MFS_trans_sf"/>
</dbReference>
<comment type="similarity">
    <text evidence="2">Belongs to the major facilitator superfamily.</text>
</comment>
<dbReference type="RefSeq" id="XP_046005773.1">
    <property type="nucleotide sequence ID" value="XM_046157382.1"/>
</dbReference>
<evidence type="ECO:0000313" key="9">
    <source>
        <dbReference type="EMBL" id="KAH7016149.1"/>
    </source>
</evidence>
<keyword evidence="5" id="KW-1133">Transmembrane helix</keyword>
<comment type="subcellular location">
    <subcellularLocation>
        <location evidence="1">Cell membrane</location>
        <topology evidence="1">Multi-pass membrane protein</topology>
    </subcellularLocation>
</comment>
<evidence type="ECO:0000256" key="6">
    <source>
        <dbReference type="ARBA" id="ARBA00023136"/>
    </source>
</evidence>
<keyword evidence="3" id="KW-1003">Cell membrane</keyword>
<dbReference type="SUPFAM" id="SSF103473">
    <property type="entry name" value="MFS general substrate transporter"/>
    <property type="match status" value="1"/>
</dbReference>
<evidence type="ECO:0000256" key="2">
    <source>
        <dbReference type="ARBA" id="ARBA00008335"/>
    </source>
</evidence>
<sequence>MGMFIAFRFLSGAGSSACLALSGGTLADVIPREDRAKWMSLFVLGPLLGPVIGPIAEGFAAENLGWRWAFRIILILASQDWRMSGLAMWYWHARLRGHPGSIQERHNGSTEEENGKKQTRRPTSDYSIRRANSASRYVLVRLVRGQALEIPLTPLPSSRSGWDDGLHFAMELRDWTVKHAELVAKPNAASDQYVRVYVDGATSKLPRAVTVLARKMLGSEWDEAMRNSLKYVSASDSVAAICYS</sequence>
<gene>
    <name evidence="9" type="ORF">B0I36DRAFT_355003</name>
</gene>
<evidence type="ECO:0000256" key="7">
    <source>
        <dbReference type="SAM" id="MobiDB-lite"/>
    </source>
</evidence>